<dbReference type="Gene3D" id="3.40.50.300">
    <property type="entry name" value="P-loop containing nucleotide triphosphate hydrolases"/>
    <property type="match status" value="2"/>
</dbReference>
<dbReference type="FunCoup" id="I1GTY5">
    <property type="interactions" value="1889"/>
</dbReference>
<evidence type="ECO:0000256" key="5">
    <source>
        <dbReference type="ARBA" id="ARBA00022884"/>
    </source>
</evidence>
<feature type="domain" description="DEAD-box RNA helicase Q" evidence="11">
    <location>
        <begin position="76"/>
        <end position="104"/>
    </location>
</feature>
<dbReference type="InterPro" id="IPR014014">
    <property type="entry name" value="RNA_helicase_DEAD_Q_motif"/>
</dbReference>
<dbReference type="OMA" id="KFHKFSA"/>
<dbReference type="Pfam" id="PF13959">
    <property type="entry name" value="CTE_SPB4"/>
    <property type="match status" value="1"/>
</dbReference>
<dbReference type="GO" id="GO:0006364">
    <property type="term" value="P:rRNA processing"/>
    <property type="evidence" value="ECO:0000318"/>
    <property type="project" value="GO_Central"/>
</dbReference>
<dbReference type="SUPFAM" id="SSF52540">
    <property type="entry name" value="P-loop containing nucleoside triphosphate hydrolases"/>
    <property type="match status" value="1"/>
</dbReference>
<dbReference type="Pfam" id="PF00270">
    <property type="entry name" value="DEAD"/>
    <property type="match status" value="1"/>
</dbReference>
<evidence type="ECO:0000256" key="4">
    <source>
        <dbReference type="ARBA" id="ARBA00022840"/>
    </source>
</evidence>
<dbReference type="InterPro" id="IPR027417">
    <property type="entry name" value="P-loop_NTPase"/>
</dbReference>
<dbReference type="EMBL" id="CM000880">
    <property type="protein sequence ID" value="KQK15989.1"/>
    <property type="molecule type" value="Genomic_DNA"/>
</dbReference>
<evidence type="ECO:0000313" key="14">
    <source>
        <dbReference type="Proteomes" id="UP000008810"/>
    </source>
</evidence>
<organism evidence="12">
    <name type="scientific">Brachypodium distachyon</name>
    <name type="common">Purple false brome</name>
    <name type="synonym">Trachynia distachya</name>
    <dbReference type="NCBI Taxonomy" id="15368"/>
    <lineage>
        <taxon>Eukaryota</taxon>
        <taxon>Viridiplantae</taxon>
        <taxon>Streptophyta</taxon>
        <taxon>Embryophyta</taxon>
        <taxon>Tracheophyta</taxon>
        <taxon>Spermatophyta</taxon>
        <taxon>Magnoliopsida</taxon>
        <taxon>Liliopsida</taxon>
        <taxon>Poales</taxon>
        <taxon>Poaceae</taxon>
        <taxon>BOP clade</taxon>
        <taxon>Pooideae</taxon>
        <taxon>Stipodae</taxon>
        <taxon>Brachypodieae</taxon>
        <taxon>Brachypodium</taxon>
    </lineage>
</organism>
<keyword evidence="14" id="KW-1185">Reference proteome</keyword>
<evidence type="ECO:0000259" key="10">
    <source>
        <dbReference type="PROSITE" id="PS51194"/>
    </source>
</evidence>
<comment type="function">
    <text evidence="7">RNA helicase.</text>
</comment>
<dbReference type="SMART" id="SM00487">
    <property type="entry name" value="DEXDc"/>
    <property type="match status" value="1"/>
</dbReference>
<dbReference type="PROSITE" id="PS51192">
    <property type="entry name" value="HELICASE_ATP_BIND_1"/>
    <property type="match status" value="1"/>
</dbReference>
<comment type="domain">
    <text evidence="7">The Q motif is unique to and characteristic of the DEAD box family of RNA helicases and controls ATP binding and hydrolysis.</text>
</comment>
<dbReference type="Gramene" id="KQK15989">
    <property type="protein sequence ID" value="KQK15989"/>
    <property type="gene ID" value="BRADI_1g26197v3"/>
</dbReference>
<feature type="short sequence motif" description="Q motif" evidence="6">
    <location>
        <begin position="76"/>
        <end position="104"/>
    </location>
</feature>
<evidence type="ECO:0000256" key="8">
    <source>
        <dbReference type="SAM" id="MobiDB-lite"/>
    </source>
</evidence>
<dbReference type="InterPro" id="IPR014001">
    <property type="entry name" value="Helicase_ATP-bd"/>
</dbReference>
<protein>
    <recommendedName>
        <fullName evidence="7">ATP-dependent RNA helicase</fullName>
        <ecNumber evidence="7">3.6.4.13</ecNumber>
    </recommendedName>
</protein>
<dbReference type="GO" id="GO:0005634">
    <property type="term" value="C:nucleus"/>
    <property type="evidence" value="ECO:0000318"/>
    <property type="project" value="GO_Central"/>
</dbReference>
<reference evidence="12" key="2">
    <citation type="submission" date="2017-06" db="EMBL/GenBank/DDBJ databases">
        <title>WGS assembly of Brachypodium distachyon.</title>
        <authorList>
            <consortium name="The International Brachypodium Initiative"/>
            <person name="Lucas S."/>
            <person name="Harmon-Smith M."/>
            <person name="Lail K."/>
            <person name="Tice H."/>
            <person name="Grimwood J."/>
            <person name="Bruce D."/>
            <person name="Barry K."/>
            <person name="Shu S."/>
            <person name="Lindquist E."/>
            <person name="Wang M."/>
            <person name="Pitluck S."/>
            <person name="Vogel J.P."/>
            <person name="Garvin D.F."/>
            <person name="Mockler T.C."/>
            <person name="Schmutz J."/>
            <person name="Rokhsar D."/>
            <person name="Bevan M.W."/>
        </authorList>
    </citation>
    <scope>NUCLEOTIDE SEQUENCE</scope>
    <source>
        <strain evidence="12">Bd21</strain>
    </source>
</reference>
<keyword evidence="2 7" id="KW-0378">Hydrolase</keyword>
<keyword evidence="1 7" id="KW-0547">Nucleotide-binding</keyword>
<sequence>MGRPQRRVVAKQTRLKEADEIRLLEAWIDAGKPLPGTKPPPPSESSAAADDDARANARKIIAKAAAGEYSEYGACTRFDELPLSQKTKDALRKARYTEMSEIQRAALPHALCGRDVLGAAKTGSGKTLAFVIPVIEKLYRERWGPEDGVGCIILSPTNDLAGQIWDVFRKVGKFHSFSGGAIVKRTGIKEEKERINSLNIIVCTPGRLVQHFDETPNFDCSNLQMLVLDEADQMLHRDFQFQVDAIISQIPKVRQTLLFSATQTKSIKDLARVSLKNPEYVSVHEQASTATPDNLEQCAMIVPLEQKLNMLWSFIKRHLKSKILVFLSSVKQVKFVYEIFKKLRPGVPLKCMHGRMKYEVQQAIVAEFNESTSVLFSTDIFARGLDIGNVDWVVQVDCPESIALYIHRVGRTARYNRKGKSLIFLCPEEERMLEKLKATESKIPIRSRKPKVEKLEQISQNIAAVLVKFPNLQQLGKRAFVTYLKSVYLQRDKEVFDLSRFSAESFAAYASSLGLPVTPKIRFVSHKKNVSKKDMEDTDVKQMQKNRKVIEINPQVNREMLADDGPDDDILKPKMPNADANIYDGIEDVLYPKMPSRDTNTESEKFEELAIRPSKKKKLKINMHRPLGTRVKYDDEGNAIDPLASLAEEVGSDDVIHKDKISQRYAEMLREMQEDDKEDKAQHKKSLHEKKLQKKMKLKRKRQEETDDVSEDSGSESDRGRNTASKGKKKYFNNSDEDDNGTKDGDLLAQQEALALKLLGQMHG</sequence>
<evidence type="ECO:0000259" key="11">
    <source>
        <dbReference type="PROSITE" id="PS51195"/>
    </source>
</evidence>
<dbReference type="Proteomes" id="UP000008810">
    <property type="component" value="Chromosome 1"/>
</dbReference>
<dbReference type="GO" id="GO:0016787">
    <property type="term" value="F:hydrolase activity"/>
    <property type="evidence" value="ECO:0007669"/>
    <property type="project" value="UniProtKB-KW"/>
</dbReference>
<dbReference type="RefSeq" id="XP_003563020.1">
    <property type="nucleotide sequence ID" value="XM_003562972.4"/>
</dbReference>
<dbReference type="GeneID" id="100821580"/>
<dbReference type="GO" id="GO:0005524">
    <property type="term" value="F:ATP binding"/>
    <property type="evidence" value="ECO:0007669"/>
    <property type="project" value="UniProtKB-UniRule"/>
</dbReference>
<keyword evidence="4 7" id="KW-0067">ATP-binding</keyword>
<proteinExistence type="inferred from homology"/>
<evidence type="ECO:0000256" key="1">
    <source>
        <dbReference type="ARBA" id="ARBA00022741"/>
    </source>
</evidence>
<feature type="region of interest" description="Disordered" evidence="8">
    <location>
        <begin position="29"/>
        <end position="52"/>
    </location>
</feature>
<evidence type="ECO:0000313" key="12">
    <source>
        <dbReference type="EMBL" id="KQK15989.1"/>
    </source>
</evidence>
<dbReference type="SMART" id="SM01178">
    <property type="entry name" value="DUF4217"/>
    <property type="match status" value="1"/>
</dbReference>
<dbReference type="OrthoDB" id="10259640at2759"/>
<dbReference type="PROSITE" id="PS51195">
    <property type="entry name" value="Q_MOTIF"/>
    <property type="match status" value="1"/>
</dbReference>
<keyword evidence="3 7" id="KW-0347">Helicase</keyword>
<dbReference type="InterPro" id="IPR025313">
    <property type="entry name" value="SPB4-like_CTE"/>
</dbReference>
<name>I1GTY5_BRADI</name>
<evidence type="ECO:0000259" key="9">
    <source>
        <dbReference type="PROSITE" id="PS51192"/>
    </source>
</evidence>
<dbReference type="EC" id="3.6.4.13" evidence="7"/>
<reference evidence="13" key="3">
    <citation type="submission" date="2018-08" db="UniProtKB">
        <authorList>
            <consortium name="EnsemblPlants"/>
        </authorList>
    </citation>
    <scope>IDENTIFICATION</scope>
    <source>
        <strain evidence="13">cv. Bd21</strain>
    </source>
</reference>
<feature type="domain" description="Helicase C-terminal" evidence="10">
    <location>
        <begin position="303"/>
        <end position="456"/>
    </location>
</feature>
<dbReference type="CDD" id="cd18787">
    <property type="entry name" value="SF2_C_DEAD"/>
    <property type="match status" value="1"/>
</dbReference>
<dbReference type="InterPro" id="IPR001650">
    <property type="entry name" value="Helicase_C-like"/>
</dbReference>
<dbReference type="HOGENOM" id="CLU_003041_26_1_1"/>
<dbReference type="GO" id="GO:0003723">
    <property type="term" value="F:RNA binding"/>
    <property type="evidence" value="ECO:0007669"/>
    <property type="project" value="UniProtKB-UniRule"/>
</dbReference>
<dbReference type="EnsemblPlants" id="KQK15989">
    <property type="protein sequence ID" value="KQK15989"/>
    <property type="gene ID" value="BRADI_1g26197v3"/>
</dbReference>
<gene>
    <name evidence="13" type="primary">LOC100821580</name>
    <name evidence="12" type="ORF">BRADI_1g26197v3</name>
</gene>
<evidence type="ECO:0000256" key="6">
    <source>
        <dbReference type="PROSITE-ProRule" id="PRU00552"/>
    </source>
</evidence>
<evidence type="ECO:0000256" key="7">
    <source>
        <dbReference type="RuleBase" id="RU365068"/>
    </source>
</evidence>
<reference evidence="12 13" key="1">
    <citation type="journal article" date="2010" name="Nature">
        <title>Genome sequencing and analysis of the model grass Brachypodium distachyon.</title>
        <authorList>
            <consortium name="International Brachypodium Initiative"/>
        </authorList>
    </citation>
    <scope>NUCLEOTIDE SEQUENCE [LARGE SCALE GENOMIC DNA]</scope>
    <source>
        <strain evidence="12 13">Bd21</strain>
    </source>
</reference>
<evidence type="ECO:0000256" key="2">
    <source>
        <dbReference type="ARBA" id="ARBA00022801"/>
    </source>
</evidence>
<keyword evidence="5 7" id="KW-0694">RNA-binding</keyword>
<dbReference type="KEGG" id="bdi:100821580"/>
<evidence type="ECO:0000256" key="3">
    <source>
        <dbReference type="ARBA" id="ARBA00022806"/>
    </source>
</evidence>
<dbReference type="PANTHER" id="PTHR24031">
    <property type="entry name" value="RNA HELICASE"/>
    <property type="match status" value="1"/>
</dbReference>
<dbReference type="STRING" id="15368.I1GTY5"/>
<evidence type="ECO:0000313" key="13">
    <source>
        <dbReference type="EnsemblPlants" id="KQK15989"/>
    </source>
</evidence>
<feature type="compositionally biased region" description="Basic residues" evidence="8">
    <location>
        <begin position="682"/>
        <end position="701"/>
    </location>
</feature>
<comment type="similarity">
    <text evidence="7">Belongs to the DEAD box helicase family.</text>
</comment>
<comment type="catalytic activity">
    <reaction evidence="7">
        <text>ATP + H2O = ADP + phosphate + H(+)</text>
        <dbReference type="Rhea" id="RHEA:13065"/>
        <dbReference type="ChEBI" id="CHEBI:15377"/>
        <dbReference type="ChEBI" id="CHEBI:15378"/>
        <dbReference type="ChEBI" id="CHEBI:30616"/>
        <dbReference type="ChEBI" id="CHEBI:43474"/>
        <dbReference type="ChEBI" id="CHEBI:456216"/>
        <dbReference type="EC" id="3.6.4.13"/>
    </reaction>
</comment>
<dbReference type="AlphaFoldDB" id="I1GTY5"/>
<dbReference type="GO" id="GO:0003724">
    <property type="term" value="F:RNA helicase activity"/>
    <property type="evidence" value="ECO:0007669"/>
    <property type="project" value="UniProtKB-EC"/>
</dbReference>
<dbReference type="Pfam" id="PF00271">
    <property type="entry name" value="Helicase_C"/>
    <property type="match status" value="1"/>
</dbReference>
<dbReference type="eggNOG" id="KOG0343">
    <property type="taxonomic scope" value="Eukaryota"/>
</dbReference>
<dbReference type="SMART" id="SM00490">
    <property type="entry name" value="HELICc"/>
    <property type="match status" value="1"/>
</dbReference>
<accession>I1GTY5</accession>
<dbReference type="CDD" id="cd17941">
    <property type="entry name" value="DEADc_DDX10"/>
    <property type="match status" value="1"/>
</dbReference>
<dbReference type="InterPro" id="IPR011545">
    <property type="entry name" value="DEAD/DEAH_box_helicase_dom"/>
</dbReference>
<dbReference type="PROSITE" id="PS51194">
    <property type="entry name" value="HELICASE_CTER"/>
    <property type="match status" value="1"/>
</dbReference>
<feature type="domain" description="Helicase ATP-binding" evidence="9">
    <location>
        <begin position="107"/>
        <end position="281"/>
    </location>
</feature>
<feature type="compositionally biased region" description="Acidic residues" evidence="8">
    <location>
        <begin position="705"/>
        <end position="715"/>
    </location>
</feature>
<feature type="region of interest" description="Disordered" evidence="8">
    <location>
        <begin position="672"/>
        <end position="746"/>
    </location>
</feature>